<protein>
    <submittedName>
        <fullName evidence="2">DHC_N1 domain-containing protein</fullName>
    </submittedName>
</protein>
<dbReference type="PANTHER" id="PTHR22878">
    <property type="entry name" value="DYNEIN HEAVY CHAIN 6, AXONEMAL-LIKE-RELATED"/>
    <property type="match status" value="1"/>
</dbReference>
<dbReference type="InterPro" id="IPR026983">
    <property type="entry name" value="DHC"/>
</dbReference>
<dbReference type="AlphaFoldDB" id="A0A0R3TGI9"/>
<dbReference type="GO" id="GO:0045505">
    <property type="term" value="F:dynein intermediate chain binding"/>
    <property type="evidence" value="ECO:0007669"/>
    <property type="project" value="InterPro"/>
</dbReference>
<evidence type="ECO:0000313" key="2">
    <source>
        <dbReference type="WBParaSite" id="HNAJ_0000618001-mRNA-1"/>
    </source>
</evidence>
<feature type="domain" description="Dynein heavy chain tail" evidence="1">
    <location>
        <begin position="116"/>
        <end position="334"/>
    </location>
</feature>
<dbReference type="PANTHER" id="PTHR22878:SF63">
    <property type="entry name" value="DYNEIN AXONEMAL HEAVY CHAIN 10"/>
    <property type="match status" value="1"/>
</dbReference>
<dbReference type="STRING" id="102285.A0A0R3TGI9"/>
<organism evidence="2">
    <name type="scientific">Rodentolepis nana</name>
    <name type="common">Dwarf tapeworm</name>
    <name type="synonym">Hymenolepis nana</name>
    <dbReference type="NCBI Taxonomy" id="102285"/>
    <lineage>
        <taxon>Eukaryota</taxon>
        <taxon>Metazoa</taxon>
        <taxon>Spiralia</taxon>
        <taxon>Lophotrochozoa</taxon>
        <taxon>Platyhelminthes</taxon>
        <taxon>Cestoda</taxon>
        <taxon>Eucestoda</taxon>
        <taxon>Cyclophyllidea</taxon>
        <taxon>Hymenolepididae</taxon>
        <taxon>Rodentolepis</taxon>
    </lineage>
</organism>
<evidence type="ECO:0000259" key="1">
    <source>
        <dbReference type="Pfam" id="PF08385"/>
    </source>
</evidence>
<dbReference type="GO" id="GO:0030286">
    <property type="term" value="C:dynein complex"/>
    <property type="evidence" value="ECO:0007669"/>
    <property type="project" value="InterPro"/>
</dbReference>
<name>A0A0R3TGI9_RODNA</name>
<dbReference type="Pfam" id="PF08385">
    <property type="entry name" value="DHC_N1"/>
    <property type="match status" value="1"/>
</dbReference>
<reference evidence="2" key="1">
    <citation type="submission" date="2017-02" db="UniProtKB">
        <authorList>
            <consortium name="WormBaseParasite"/>
        </authorList>
    </citation>
    <scope>IDENTIFICATION</scope>
</reference>
<proteinExistence type="predicted"/>
<sequence length="338" mass="39572">LAFHSHRQSFIRLSEYDHDSNEDEEDSFFQWDHHRSTVLSTSKASIHRTDSLAKIGSGEIQRLRDEFAVNLNKFQGFLSETESALLGVFQLPQPDFPLPSLEECVGGLDDETFEQFKLLIDSWNAQIDNTIRELIKPRSVLTGPLEEVDYWRYRYKTLTSINEALKDKAVMNATELWNSVSHVGVVEFNRTKEIRRLMAEAKDIARFLLLVERHFKNIQFGHSFNVVADTIAPMMQSLRLIWTISRCFNQDKRMGPLLHKIAWALNYRVIRVMHIPTLFSQSIKNIIRETSSAIRMVTAFETAYNRERQEVEIISPDNRWEFDRKRLFGRLRHVTKVL</sequence>
<dbReference type="WBParaSite" id="HNAJ_0000618001-mRNA-1">
    <property type="protein sequence ID" value="HNAJ_0000618001-mRNA-1"/>
    <property type="gene ID" value="HNAJ_0000618001"/>
</dbReference>
<accession>A0A0R3TGI9</accession>
<dbReference type="GO" id="GO:0051959">
    <property type="term" value="F:dynein light intermediate chain binding"/>
    <property type="evidence" value="ECO:0007669"/>
    <property type="project" value="InterPro"/>
</dbReference>
<dbReference type="GO" id="GO:0007018">
    <property type="term" value="P:microtubule-based movement"/>
    <property type="evidence" value="ECO:0007669"/>
    <property type="project" value="InterPro"/>
</dbReference>
<dbReference type="InterPro" id="IPR013594">
    <property type="entry name" value="Dynein_heavy_tail"/>
</dbReference>